<protein>
    <recommendedName>
        <fullName evidence="1">glutathione transferase</fullName>
        <ecNumber evidence="1">2.5.1.18</ecNumber>
    </recommendedName>
</protein>
<dbReference type="PROSITE" id="PS50404">
    <property type="entry name" value="GST_NTER"/>
    <property type="match status" value="1"/>
</dbReference>
<organism evidence="8 9">
    <name type="scientific">Heracleum sosnowskyi</name>
    <dbReference type="NCBI Taxonomy" id="360622"/>
    <lineage>
        <taxon>Eukaryota</taxon>
        <taxon>Viridiplantae</taxon>
        <taxon>Streptophyta</taxon>
        <taxon>Embryophyta</taxon>
        <taxon>Tracheophyta</taxon>
        <taxon>Spermatophyta</taxon>
        <taxon>Magnoliopsida</taxon>
        <taxon>eudicotyledons</taxon>
        <taxon>Gunneridae</taxon>
        <taxon>Pentapetalae</taxon>
        <taxon>asterids</taxon>
        <taxon>campanulids</taxon>
        <taxon>Apiales</taxon>
        <taxon>Apiaceae</taxon>
        <taxon>Apioideae</taxon>
        <taxon>apioid superclade</taxon>
        <taxon>Tordylieae</taxon>
        <taxon>Tordyliinae</taxon>
        <taxon>Heracleum</taxon>
    </lineage>
</organism>
<keyword evidence="2" id="KW-0216">Detoxification</keyword>
<evidence type="ECO:0000313" key="9">
    <source>
        <dbReference type="Proteomes" id="UP001237642"/>
    </source>
</evidence>
<dbReference type="CDD" id="cd03185">
    <property type="entry name" value="GST_C_Tau"/>
    <property type="match status" value="1"/>
</dbReference>
<dbReference type="EMBL" id="JAUIZM010000006">
    <property type="protein sequence ID" value="KAK1381354.1"/>
    <property type="molecule type" value="Genomic_DNA"/>
</dbReference>
<dbReference type="InterPro" id="IPR036282">
    <property type="entry name" value="Glutathione-S-Trfase_C_sf"/>
</dbReference>
<dbReference type="InterPro" id="IPR004045">
    <property type="entry name" value="Glutathione_S-Trfase_N"/>
</dbReference>
<dbReference type="CDD" id="cd03058">
    <property type="entry name" value="GST_N_Tau"/>
    <property type="match status" value="1"/>
</dbReference>
<evidence type="ECO:0000259" key="6">
    <source>
        <dbReference type="PROSITE" id="PS50404"/>
    </source>
</evidence>
<dbReference type="InterPro" id="IPR010987">
    <property type="entry name" value="Glutathione-S-Trfase_C-like"/>
</dbReference>
<dbReference type="Pfam" id="PF02798">
    <property type="entry name" value="GST_N"/>
    <property type="match status" value="1"/>
</dbReference>
<dbReference type="InterPro" id="IPR040079">
    <property type="entry name" value="Glutathione_S-Trfase"/>
</dbReference>
<evidence type="ECO:0000259" key="7">
    <source>
        <dbReference type="PROSITE" id="PS50405"/>
    </source>
</evidence>
<dbReference type="AlphaFoldDB" id="A0AAD8I940"/>
<evidence type="ECO:0000256" key="4">
    <source>
        <dbReference type="ARBA" id="ARBA00025743"/>
    </source>
</evidence>
<dbReference type="EC" id="2.5.1.18" evidence="1"/>
<keyword evidence="3 8" id="KW-0808">Transferase</keyword>
<evidence type="ECO:0000256" key="3">
    <source>
        <dbReference type="ARBA" id="ARBA00022679"/>
    </source>
</evidence>
<dbReference type="Gene3D" id="1.20.1050.10">
    <property type="match status" value="1"/>
</dbReference>
<dbReference type="InterPro" id="IPR036249">
    <property type="entry name" value="Thioredoxin-like_sf"/>
</dbReference>
<proteinExistence type="inferred from homology"/>
<dbReference type="GO" id="GO:0006749">
    <property type="term" value="P:glutathione metabolic process"/>
    <property type="evidence" value="ECO:0007669"/>
    <property type="project" value="InterPro"/>
</dbReference>
<evidence type="ECO:0000313" key="8">
    <source>
        <dbReference type="EMBL" id="KAK1381354.1"/>
    </source>
</evidence>
<evidence type="ECO:0000256" key="5">
    <source>
        <dbReference type="ARBA" id="ARBA00047960"/>
    </source>
</evidence>
<dbReference type="SFLD" id="SFLDG00358">
    <property type="entry name" value="Main_(cytGST)"/>
    <property type="match status" value="1"/>
</dbReference>
<dbReference type="GO" id="GO:0009407">
    <property type="term" value="P:toxin catabolic process"/>
    <property type="evidence" value="ECO:0007669"/>
    <property type="project" value="UniProtKB-ARBA"/>
</dbReference>
<name>A0AAD8I940_9APIA</name>
<dbReference type="SUPFAM" id="SSF52833">
    <property type="entry name" value="Thioredoxin-like"/>
    <property type="match status" value="1"/>
</dbReference>
<dbReference type="InterPro" id="IPR004046">
    <property type="entry name" value="GST_C"/>
</dbReference>
<dbReference type="InterPro" id="IPR045074">
    <property type="entry name" value="GST_C_Tau"/>
</dbReference>
<dbReference type="FunFam" id="3.40.30.10:FF:000044">
    <property type="entry name" value="Glutathione S-transferase GSTU6"/>
    <property type="match status" value="1"/>
</dbReference>
<gene>
    <name evidence="8" type="ORF">POM88_028098</name>
</gene>
<dbReference type="PANTHER" id="PTHR11260:SF781">
    <property type="entry name" value="GLUTATHIONE S-TRANSFERASE U19"/>
    <property type="match status" value="1"/>
</dbReference>
<dbReference type="SUPFAM" id="SSF47616">
    <property type="entry name" value="GST C-terminal domain-like"/>
    <property type="match status" value="1"/>
</dbReference>
<dbReference type="GO" id="GO:0004364">
    <property type="term" value="F:glutathione transferase activity"/>
    <property type="evidence" value="ECO:0007669"/>
    <property type="project" value="UniProtKB-EC"/>
</dbReference>
<dbReference type="InterPro" id="IPR045073">
    <property type="entry name" value="Omega/Tau-like"/>
</dbReference>
<evidence type="ECO:0000256" key="1">
    <source>
        <dbReference type="ARBA" id="ARBA00012452"/>
    </source>
</evidence>
<sequence>MVSTTGVKLLGAFYSPYVNRVQIAFNLKSVDFDYVEETLNSKSNLLLDCNPVHRKVPVVIHDGKIICESLIIVQYIDQVWTDNGYSILPSDPSDRAVARFWAAYVDDKLIPLMKELLAAEGEEKLAVRERVEEVMVALEEAFVKCSKGKAYFGGDNIGYIDIALGSCLEFLKAMQKISGQKLVDEAKTPNLVGWAERFMSSDSVKNVLPETERFVEVLRRIKSNSFFKPGPA</sequence>
<keyword evidence="9" id="KW-1185">Reference proteome</keyword>
<comment type="catalytic activity">
    <reaction evidence="5">
        <text>RX + glutathione = an S-substituted glutathione + a halide anion + H(+)</text>
        <dbReference type="Rhea" id="RHEA:16437"/>
        <dbReference type="ChEBI" id="CHEBI:15378"/>
        <dbReference type="ChEBI" id="CHEBI:16042"/>
        <dbReference type="ChEBI" id="CHEBI:17792"/>
        <dbReference type="ChEBI" id="CHEBI:57925"/>
        <dbReference type="ChEBI" id="CHEBI:90779"/>
        <dbReference type="EC" id="2.5.1.18"/>
    </reaction>
</comment>
<feature type="domain" description="GST N-terminal" evidence="6">
    <location>
        <begin position="5"/>
        <end position="84"/>
    </location>
</feature>
<dbReference type="PANTHER" id="PTHR11260">
    <property type="entry name" value="GLUTATHIONE S-TRANSFERASE, GST, SUPERFAMILY, GST DOMAIN CONTAINING"/>
    <property type="match status" value="1"/>
</dbReference>
<feature type="domain" description="GST C-terminal" evidence="7">
    <location>
        <begin position="91"/>
        <end position="225"/>
    </location>
</feature>
<reference evidence="8" key="2">
    <citation type="submission" date="2023-05" db="EMBL/GenBank/DDBJ databases">
        <authorList>
            <person name="Schelkunov M.I."/>
        </authorList>
    </citation>
    <scope>NUCLEOTIDE SEQUENCE</scope>
    <source>
        <strain evidence="8">Hsosn_3</strain>
        <tissue evidence="8">Leaf</tissue>
    </source>
</reference>
<dbReference type="GO" id="GO:0005737">
    <property type="term" value="C:cytoplasm"/>
    <property type="evidence" value="ECO:0007669"/>
    <property type="project" value="TreeGrafter"/>
</dbReference>
<dbReference type="SFLD" id="SFLDS00019">
    <property type="entry name" value="Glutathione_Transferase_(cytos"/>
    <property type="match status" value="1"/>
</dbReference>
<dbReference type="SFLD" id="SFLDG01152">
    <property type="entry name" value="Main.3:_Omega-_and_Tau-like"/>
    <property type="match status" value="1"/>
</dbReference>
<dbReference type="Proteomes" id="UP001237642">
    <property type="component" value="Unassembled WGS sequence"/>
</dbReference>
<dbReference type="PROSITE" id="PS50405">
    <property type="entry name" value="GST_CTER"/>
    <property type="match status" value="1"/>
</dbReference>
<accession>A0AAD8I940</accession>
<comment type="similarity">
    <text evidence="4">Belongs to the GST superfamily. Tau family.</text>
</comment>
<comment type="caution">
    <text evidence="8">The sequence shown here is derived from an EMBL/GenBank/DDBJ whole genome shotgun (WGS) entry which is preliminary data.</text>
</comment>
<dbReference type="FunFam" id="1.20.1050.10:FF:000016">
    <property type="entry name" value="Glutathione S-transferase U9"/>
    <property type="match status" value="1"/>
</dbReference>
<reference evidence="8" key="1">
    <citation type="submission" date="2023-02" db="EMBL/GenBank/DDBJ databases">
        <title>Genome of toxic invasive species Heracleum sosnowskyi carries increased number of genes despite the absence of recent whole-genome duplications.</title>
        <authorList>
            <person name="Schelkunov M."/>
            <person name="Shtratnikova V."/>
            <person name="Makarenko M."/>
            <person name="Klepikova A."/>
            <person name="Omelchenko D."/>
            <person name="Novikova G."/>
            <person name="Obukhova E."/>
            <person name="Bogdanov V."/>
            <person name="Penin A."/>
            <person name="Logacheva M."/>
        </authorList>
    </citation>
    <scope>NUCLEOTIDE SEQUENCE</scope>
    <source>
        <strain evidence="8">Hsosn_3</strain>
        <tissue evidence="8">Leaf</tissue>
    </source>
</reference>
<dbReference type="Gene3D" id="3.40.30.10">
    <property type="entry name" value="Glutaredoxin"/>
    <property type="match status" value="1"/>
</dbReference>
<evidence type="ECO:0000256" key="2">
    <source>
        <dbReference type="ARBA" id="ARBA00022575"/>
    </source>
</evidence>
<dbReference type="Pfam" id="PF00043">
    <property type="entry name" value="GST_C"/>
    <property type="match status" value="1"/>
</dbReference>